<name>A0A087TRC1_STEMI</name>
<reference evidence="1 2" key="1">
    <citation type="submission" date="2013-11" db="EMBL/GenBank/DDBJ databases">
        <title>Genome sequencing of Stegodyphus mimosarum.</title>
        <authorList>
            <person name="Bechsgaard J."/>
        </authorList>
    </citation>
    <scope>NUCLEOTIDE SEQUENCE [LARGE SCALE GENOMIC DNA]</scope>
</reference>
<dbReference type="SUPFAM" id="SSF56672">
    <property type="entry name" value="DNA/RNA polymerases"/>
    <property type="match status" value="1"/>
</dbReference>
<gene>
    <name evidence="1" type="ORF">X975_15308</name>
</gene>
<dbReference type="Gene3D" id="3.10.10.10">
    <property type="entry name" value="HIV Type 1 Reverse Transcriptase, subunit A, domain 1"/>
    <property type="match status" value="1"/>
</dbReference>
<accession>A0A087TRC1</accession>
<feature type="non-terminal residue" evidence="1">
    <location>
        <position position="57"/>
    </location>
</feature>
<dbReference type="AlphaFoldDB" id="A0A087TRC1"/>
<keyword evidence="2" id="KW-1185">Reference proteome</keyword>
<dbReference type="OrthoDB" id="8064693at2759"/>
<protein>
    <submittedName>
        <fullName evidence="1">Uncharacterized protein</fullName>
    </submittedName>
</protein>
<organism evidence="1 2">
    <name type="scientific">Stegodyphus mimosarum</name>
    <name type="common">African social velvet spider</name>
    <dbReference type="NCBI Taxonomy" id="407821"/>
    <lineage>
        <taxon>Eukaryota</taxon>
        <taxon>Metazoa</taxon>
        <taxon>Ecdysozoa</taxon>
        <taxon>Arthropoda</taxon>
        <taxon>Chelicerata</taxon>
        <taxon>Arachnida</taxon>
        <taxon>Araneae</taxon>
        <taxon>Araneomorphae</taxon>
        <taxon>Entelegynae</taxon>
        <taxon>Eresoidea</taxon>
        <taxon>Eresidae</taxon>
        <taxon>Stegodyphus</taxon>
    </lineage>
</organism>
<evidence type="ECO:0000313" key="1">
    <source>
        <dbReference type="EMBL" id="KFM67660.1"/>
    </source>
</evidence>
<dbReference type="InterPro" id="IPR043502">
    <property type="entry name" value="DNA/RNA_pol_sf"/>
</dbReference>
<dbReference type="EMBL" id="KK116393">
    <property type="protein sequence ID" value="KFM67660.1"/>
    <property type="molecule type" value="Genomic_DNA"/>
</dbReference>
<dbReference type="Proteomes" id="UP000054359">
    <property type="component" value="Unassembled WGS sequence"/>
</dbReference>
<proteinExistence type="predicted"/>
<evidence type="ECO:0000313" key="2">
    <source>
        <dbReference type="Proteomes" id="UP000054359"/>
    </source>
</evidence>
<dbReference type="GO" id="GO:0071897">
    <property type="term" value="P:DNA biosynthetic process"/>
    <property type="evidence" value="ECO:0007669"/>
    <property type="project" value="UniProtKB-ARBA"/>
</dbReference>
<sequence>MQLTCNKHCRAKSYRYDKEKELVIKEHIKEMLQSKIITPINSEYASPVVLCKKKNDF</sequence>